<dbReference type="STRING" id="994479.GCA_000194155_04983"/>
<dbReference type="Gene3D" id="3.20.20.150">
    <property type="entry name" value="Divalent-metal-dependent TIM barrel enzymes"/>
    <property type="match status" value="1"/>
</dbReference>
<dbReference type="PANTHER" id="PTHR12110:SF41">
    <property type="entry name" value="INOSOSE DEHYDRATASE"/>
    <property type="match status" value="1"/>
</dbReference>
<name>A0A2N3Y7B1_SACSN</name>
<dbReference type="SUPFAM" id="SSF51658">
    <property type="entry name" value="Xylose isomerase-like"/>
    <property type="match status" value="1"/>
</dbReference>
<dbReference type="InterPro" id="IPR013022">
    <property type="entry name" value="Xyl_isomerase-like_TIM-brl"/>
</dbReference>
<dbReference type="PANTHER" id="PTHR12110">
    <property type="entry name" value="HYDROXYPYRUVATE ISOMERASE"/>
    <property type="match status" value="1"/>
</dbReference>
<organism evidence="2 3">
    <name type="scientific">Saccharopolyspora spinosa</name>
    <dbReference type="NCBI Taxonomy" id="60894"/>
    <lineage>
        <taxon>Bacteria</taxon>
        <taxon>Bacillati</taxon>
        <taxon>Actinomycetota</taxon>
        <taxon>Actinomycetes</taxon>
        <taxon>Pseudonocardiales</taxon>
        <taxon>Pseudonocardiaceae</taxon>
        <taxon>Saccharopolyspora</taxon>
    </lineage>
</organism>
<evidence type="ECO:0000313" key="3">
    <source>
        <dbReference type="Proteomes" id="UP000233786"/>
    </source>
</evidence>
<dbReference type="AlphaFoldDB" id="A0A2N3Y7B1"/>
<comment type="caution">
    <text evidence="2">The sequence shown here is derived from an EMBL/GenBank/DDBJ whole genome shotgun (WGS) entry which is preliminary data.</text>
</comment>
<dbReference type="Pfam" id="PF01261">
    <property type="entry name" value="AP_endonuc_2"/>
    <property type="match status" value="1"/>
</dbReference>
<proteinExistence type="predicted"/>
<dbReference type="GO" id="GO:0016853">
    <property type="term" value="F:isomerase activity"/>
    <property type="evidence" value="ECO:0007669"/>
    <property type="project" value="UniProtKB-KW"/>
</dbReference>
<dbReference type="RefSeq" id="WP_010310408.1">
    <property type="nucleotide sequence ID" value="NZ_CP061007.1"/>
</dbReference>
<keyword evidence="3" id="KW-1185">Reference proteome</keyword>
<sequence>MGESLLSVQLYSVREQLAADQPGTLARLAEIGFRHVEPFGLGTPDKPLADRLAAARSLRSDLDAAGLAVSAVHAGLPGDVAELVAECAILGADTAFVPHPHLVAGFGADTFADPDQVDAFAEAFGAAAETVAADLRLGYHNHWFEWAELPDGTTGWDRFWGRAGNNLLAEVDVYWVVAAGADPAAVLAALGSRAVAVHLKDGPAEHPAPQTPIGTGKVDIAEALRGASSGIRWHVVEIDSTELDPFDLLATNANILVTEGHSRWA</sequence>
<evidence type="ECO:0000259" key="1">
    <source>
        <dbReference type="Pfam" id="PF01261"/>
    </source>
</evidence>
<protein>
    <submittedName>
        <fullName evidence="2">Sugar phosphate isomerase/epimerase</fullName>
    </submittedName>
</protein>
<keyword evidence="2" id="KW-0413">Isomerase</keyword>
<dbReference type="InterPro" id="IPR050312">
    <property type="entry name" value="IolE/XylAMocC-like"/>
</dbReference>
<dbReference type="InterPro" id="IPR036237">
    <property type="entry name" value="Xyl_isomerase-like_sf"/>
</dbReference>
<feature type="domain" description="Xylose isomerase-like TIM barrel" evidence="1">
    <location>
        <begin position="25"/>
        <end position="224"/>
    </location>
</feature>
<accession>A0A2N3Y7B1</accession>
<dbReference type="EMBL" id="PJNB01000001">
    <property type="protein sequence ID" value="PKW18832.1"/>
    <property type="molecule type" value="Genomic_DNA"/>
</dbReference>
<dbReference type="OrthoDB" id="9798407at2"/>
<reference evidence="2" key="1">
    <citation type="submission" date="2017-12" db="EMBL/GenBank/DDBJ databases">
        <title>Sequencing the genomes of 1000 Actinobacteria strains.</title>
        <authorList>
            <person name="Klenk H.-P."/>
        </authorList>
    </citation>
    <scope>NUCLEOTIDE SEQUENCE [LARGE SCALE GENOMIC DNA]</scope>
    <source>
        <strain evidence="2">DSM 44228</strain>
    </source>
</reference>
<gene>
    <name evidence="2" type="ORF">A8926_6964</name>
</gene>
<evidence type="ECO:0000313" key="2">
    <source>
        <dbReference type="EMBL" id="PKW18832.1"/>
    </source>
</evidence>
<dbReference type="Proteomes" id="UP000233786">
    <property type="component" value="Unassembled WGS sequence"/>
</dbReference>